<keyword evidence="2" id="KW-0067">ATP-binding</keyword>
<feature type="non-terminal residue" evidence="4">
    <location>
        <position position="1"/>
    </location>
</feature>
<evidence type="ECO:0000313" key="4">
    <source>
        <dbReference type="EMBL" id="GAF82294.1"/>
    </source>
</evidence>
<evidence type="ECO:0000256" key="2">
    <source>
        <dbReference type="ARBA" id="ARBA00022840"/>
    </source>
</evidence>
<dbReference type="Pfam" id="PF10431">
    <property type="entry name" value="ClpB_D2-small"/>
    <property type="match status" value="1"/>
</dbReference>
<dbReference type="Gene3D" id="3.40.50.300">
    <property type="entry name" value="P-loop containing nucleotide triphosphate hydrolases"/>
    <property type="match status" value="1"/>
</dbReference>
<dbReference type="CDD" id="cd19499">
    <property type="entry name" value="RecA-like_ClpB_Hsp104-like"/>
    <property type="match status" value="1"/>
</dbReference>
<dbReference type="Pfam" id="PF07724">
    <property type="entry name" value="AAA_2"/>
    <property type="match status" value="1"/>
</dbReference>
<dbReference type="PANTHER" id="PTHR11638">
    <property type="entry name" value="ATP-DEPENDENT CLP PROTEASE"/>
    <property type="match status" value="1"/>
</dbReference>
<dbReference type="InterPro" id="IPR027417">
    <property type="entry name" value="P-loop_NTPase"/>
</dbReference>
<dbReference type="EMBL" id="BARS01007376">
    <property type="protein sequence ID" value="GAF82294.1"/>
    <property type="molecule type" value="Genomic_DNA"/>
</dbReference>
<dbReference type="PRINTS" id="PR00300">
    <property type="entry name" value="CLPPROTEASEA"/>
</dbReference>
<dbReference type="GO" id="GO:0016887">
    <property type="term" value="F:ATP hydrolysis activity"/>
    <property type="evidence" value="ECO:0007669"/>
    <property type="project" value="InterPro"/>
</dbReference>
<proteinExistence type="predicted"/>
<evidence type="ECO:0000259" key="3">
    <source>
        <dbReference type="SMART" id="SM01086"/>
    </source>
</evidence>
<dbReference type="InterPro" id="IPR019489">
    <property type="entry name" value="Clp_ATPase_C"/>
</dbReference>
<accession>X0SML8</accession>
<name>X0SML8_9ZZZZ</name>
<organism evidence="4">
    <name type="scientific">marine sediment metagenome</name>
    <dbReference type="NCBI Taxonomy" id="412755"/>
    <lineage>
        <taxon>unclassified sequences</taxon>
        <taxon>metagenomes</taxon>
        <taxon>ecological metagenomes</taxon>
    </lineage>
</organism>
<dbReference type="SUPFAM" id="SSF52540">
    <property type="entry name" value="P-loop containing nucleoside triphosphate hydrolases"/>
    <property type="match status" value="1"/>
</dbReference>
<gene>
    <name evidence="4" type="ORF">S01H1_14207</name>
</gene>
<dbReference type="AlphaFoldDB" id="X0SML8"/>
<dbReference type="GO" id="GO:0034605">
    <property type="term" value="P:cellular response to heat"/>
    <property type="evidence" value="ECO:0007669"/>
    <property type="project" value="TreeGrafter"/>
</dbReference>
<dbReference type="InterPro" id="IPR001270">
    <property type="entry name" value="ClpA/B"/>
</dbReference>
<dbReference type="SMART" id="SM01086">
    <property type="entry name" value="ClpB_D2-small"/>
    <property type="match status" value="1"/>
</dbReference>
<reference evidence="4" key="1">
    <citation type="journal article" date="2014" name="Front. Microbiol.">
        <title>High frequency of phylogenetically diverse reductive dehalogenase-homologous genes in deep subseafloor sedimentary metagenomes.</title>
        <authorList>
            <person name="Kawai M."/>
            <person name="Futagami T."/>
            <person name="Toyoda A."/>
            <person name="Takaki Y."/>
            <person name="Nishi S."/>
            <person name="Hori S."/>
            <person name="Arai W."/>
            <person name="Tsubouchi T."/>
            <person name="Morono Y."/>
            <person name="Uchiyama I."/>
            <person name="Ito T."/>
            <person name="Fujiyama A."/>
            <person name="Inagaki F."/>
            <person name="Takami H."/>
        </authorList>
    </citation>
    <scope>NUCLEOTIDE SEQUENCE</scope>
    <source>
        <strain evidence="4">Expedition CK06-06</strain>
    </source>
</reference>
<keyword evidence="1" id="KW-0547">Nucleotide-binding</keyword>
<dbReference type="GO" id="GO:0005737">
    <property type="term" value="C:cytoplasm"/>
    <property type="evidence" value="ECO:0007669"/>
    <property type="project" value="TreeGrafter"/>
</dbReference>
<dbReference type="InterPro" id="IPR003959">
    <property type="entry name" value="ATPase_AAA_core"/>
</dbReference>
<sequence>PPGYVGYEEGGQLTEAVRRRPYQVILLDEIEKAHPQVMNLLLQLLDEGRLTDGHGRTVDFRHTILIMTSNIGSEHFQSDDAQETVHKKVREAMREALRPEFLNRIDETIIFHPLSETAIEKIVDLKIADLNKRLAEQDIRLALTDEAKRVLVKQGFDPHYGARPLARALKRLVENPLARAIVSDEISDGDAIVVDAAAMSDVLLIRRQE</sequence>
<evidence type="ECO:0000256" key="1">
    <source>
        <dbReference type="ARBA" id="ARBA00022741"/>
    </source>
</evidence>
<feature type="domain" description="Clp ATPase C-terminal" evidence="3">
    <location>
        <begin position="114"/>
        <end position="205"/>
    </location>
</feature>
<dbReference type="FunFam" id="1.10.8.60:FF:000017">
    <property type="entry name" value="ATP-dependent chaperone ClpB"/>
    <property type="match status" value="1"/>
</dbReference>
<protein>
    <recommendedName>
        <fullName evidence="3">Clp ATPase C-terminal domain-containing protein</fullName>
    </recommendedName>
</protein>
<dbReference type="InterPro" id="IPR050130">
    <property type="entry name" value="ClpA_ClpB"/>
</dbReference>
<comment type="caution">
    <text evidence="4">The sequence shown here is derived from an EMBL/GenBank/DDBJ whole genome shotgun (WGS) entry which is preliminary data.</text>
</comment>
<dbReference type="GO" id="GO:0005524">
    <property type="term" value="F:ATP binding"/>
    <property type="evidence" value="ECO:0007669"/>
    <property type="project" value="UniProtKB-KW"/>
</dbReference>
<dbReference type="PANTHER" id="PTHR11638:SF18">
    <property type="entry name" value="HEAT SHOCK PROTEIN 104"/>
    <property type="match status" value="1"/>
</dbReference>
<dbReference type="Gene3D" id="1.10.8.60">
    <property type="match status" value="1"/>
</dbReference>